<dbReference type="InterPro" id="IPR025227">
    <property type="entry name" value="DUF4169"/>
</dbReference>
<gene>
    <name evidence="2" type="ORF">KAJ83_10260</name>
</gene>
<feature type="compositionally biased region" description="Basic and acidic residues" evidence="1">
    <location>
        <begin position="33"/>
        <end position="67"/>
    </location>
</feature>
<organism evidence="2 3">
    <name type="scientific">Marivibrio halodurans</name>
    <dbReference type="NCBI Taxonomy" id="2039722"/>
    <lineage>
        <taxon>Bacteria</taxon>
        <taxon>Pseudomonadati</taxon>
        <taxon>Pseudomonadota</taxon>
        <taxon>Alphaproteobacteria</taxon>
        <taxon>Rhodospirillales</taxon>
        <taxon>Rhodospirillaceae</taxon>
        <taxon>Marivibrio</taxon>
    </lineage>
</organism>
<sequence length="67" mass="7891">MADIVNLKTFRKEKARRVKDAEASANRTKFGRTKADKIREREEEARGRDKHEAHRIVRDEDNTDPAR</sequence>
<proteinExistence type="predicted"/>
<name>A0A8J7S8L9_9PROT</name>
<comment type="caution">
    <text evidence="2">The sequence shown here is derived from an EMBL/GenBank/DDBJ whole genome shotgun (WGS) entry which is preliminary data.</text>
</comment>
<accession>A0A8J7S8L9</accession>
<dbReference type="Pfam" id="PF13770">
    <property type="entry name" value="DUF4169"/>
    <property type="match status" value="1"/>
</dbReference>
<protein>
    <submittedName>
        <fullName evidence="2">DUF4169 family protein</fullName>
    </submittedName>
</protein>
<evidence type="ECO:0000256" key="1">
    <source>
        <dbReference type="SAM" id="MobiDB-lite"/>
    </source>
</evidence>
<dbReference type="RefSeq" id="WP_210681977.1">
    <property type="nucleotide sequence ID" value="NZ_JAGMWN010000004.1"/>
</dbReference>
<evidence type="ECO:0000313" key="2">
    <source>
        <dbReference type="EMBL" id="MBP5857392.1"/>
    </source>
</evidence>
<dbReference type="AlphaFoldDB" id="A0A8J7S8L9"/>
<feature type="region of interest" description="Disordered" evidence="1">
    <location>
        <begin position="1"/>
        <end position="67"/>
    </location>
</feature>
<evidence type="ECO:0000313" key="3">
    <source>
        <dbReference type="Proteomes" id="UP000672602"/>
    </source>
</evidence>
<dbReference type="EMBL" id="JAGMWN010000004">
    <property type="protein sequence ID" value="MBP5857392.1"/>
    <property type="molecule type" value="Genomic_DNA"/>
</dbReference>
<dbReference type="Proteomes" id="UP000672602">
    <property type="component" value="Unassembled WGS sequence"/>
</dbReference>
<keyword evidence="3" id="KW-1185">Reference proteome</keyword>
<reference evidence="2" key="1">
    <citation type="submission" date="2021-04" db="EMBL/GenBank/DDBJ databases">
        <authorList>
            <person name="Zhang D.-C."/>
        </authorList>
    </citation>
    <scope>NUCLEOTIDE SEQUENCE</scope>
    <source>
        <strain evidence="2">CGMCC 1.15697</strain>
    </source>
</reference>